<dbReference type="GO" id="GO:0046872">
    <property type="term" value="F:metal ion binding"/>
    <property type="evidence" value="ECO:0007669"/>
    <property type="project" value="UniProtKB-KW"/>
</dbReference>
<dbReference type="GO" id="GO:0042802">
    <property type="term" value="F:identical protein binding"/>
    <property type="evidence" value="ECO:0007669"/>
    <property type="project" value="TreeGrafter"/>
</dbReference>
<evidence type="ECO:0000313" key="14">
    <source>
        <dbReference type="EMBL" id="SDM82291.1"/>
    </source>
</evidence>
<dbReference type="OrthoDB" id="9801107at2"/>
<comment type="activity regulation">
    <text evidence="11">Allosterically activated by GTP, when glutamine is the substrate; GTP has no effect on the reaction when ammonia is the substrate. The allosteric effector GTP functions by stabilizing the protein conformation that binds the tetrahedral intermediate(s) formed during glutamine hydrolysis. Inhibited by the product CTP, via allosteric rather than competitive inhibition.</text>
</comment>
<feature type="region of interest" description="Amidoligase domain" evidence="11">
    <location>
        <begin position="1"/>
        <end position="269"/>
    </location>
</feature>
<dbReference type="SUPFAM" id="SSF52540">
    <property type="entry name" value="P-loop containing nucleoside triphosphate hydrolases"/>
    <property type="match status" value="1"/>
</dbReference>
<evidence type="ECO:0000259" key="13">
    <source>
        <dbReference type="Pfam" id="PF06418"/>
    </source>
</evidence>
<accession>A0A1G9WDI0</accession>
<feature type="binding site" evidence="11">
    <location>
        <position position="73"/>
    </location>
    <ligand>
        <name>Mg(2+)</name>
        <dbReference type="ChEBI" id="CHEBI:18420"/>
    </ligand>
</feature>
<dbReference type="CDD" id="cd01746">
    <property type="entry name" value="GATase1_CTP_Synthase"/>
    <property type="match status" value="1"/>
</dbReference>
<feature type="binding site" evidence="11">
    <location>
        <position position="226"/>
    </location>
    <ligand>
        <name>CTP</name>
        <dbReference type="ChEBI" id="CHEBI:37563"/>
        <note>allosteric inhibitor</note>
    </ligand>
</feature>
<dbReference type="InterPro" id="IPR004468">
    <property type="entry name" value="CTP_synthase"/>
</dbReference>
<comment type="pathway">
    <text evidence="1 11">Pyrimidine metabolism; CTP biosynthesis via de novo pathway; CTP from UDP: step 2/2.</text>
</comment>
<dbReference type="GO" id="GO:0003883">
    <property type="term" value="F:CTP synthase activity"/>
    <property type="evidence" value="ECO:0007669"/>
    <property type="project" value="UniProtKB-UniRule"/>
</dbReference>
<dbReference type="Proteomes" id="UP000199440">
    <property type="component" value="Unassembled WGS sequence"/>
</dbReference>
<comment type="catalytic activity">
    <reaction evidence="10 11">
        <text>UTP + L-glutamine + ATP + H2O = CTP + L-glutamate + ADP + phosphate + 2 H(+)</text>
        <dbReference type="Rhea" id="RHEA:26426"/>
        <dbReference type="ChEBI" id="CHEBI:15377"/>
        <dbReference type="ChEBI" id="CHEBI:15378"/>
        <dbReference type="ChEBI" id="CHEBI:29985"/>
        <dbReference type="ChEBI" id="CHEBI:30616"/>
        <dbReference type="ChEBI" id="CHEBI:37563"/>
        <dbReference type="ChEBI" id="CHEBI:43474"/>
        <dbReference type="ChEBI" id="CHEBI:46398"/>
        <dbReference type="ChEBI" id="CHEBI:58359"/>
        <dbReference type="ChEBI" id="CHEBI:456216"/>
        <dbReference type="EC" id="6.3.4.2"/>
    </reaction>
</comment>
<evidence type="ECO:0000256" key="2">
    <source>
        <dbReference type="ARBA" id="ARBA00007533"/>
    </source>
</evidence>
<comment type="catalytic activity">
    <reaction evidence="11">
        <text>UTP + NH4(+) + ATP = CTP + ADP + phosphate + 2 H(+)</text>
        <dbReference type="Rhea" id="RHEA:16597"/>
        <dbReference type="ChEBI" id="CHEBI:15378"/>
        <dbReference type="ChEBI" id="CHEBI:28938"/>
        <dbReference type="ChEBI" id="CHEBI:30616"/>
        <dbReference type="ChEBI" id="CHEBI:37563"/>
        <dbReference type="ChEBI" id="CHEBI:43474"/>
        <dbReference type="ChEBI" id="CHEBI:46398"/>
        <dbReference type="ChEBI" id="CHEBI:456216"/>
    </reaction>
</comment>
<evidence type="ECO:0000256" key="10">
    <source>
        <dbReference type="ARBA" id="ARBA00047781"/>
    </source>
</evidence>
<dbReference type="InterPro" id="IPR029062">
    <property type="entry name" value="Class_I_gatase-like"/>
</dbReference>
<feature type="active site" evidence="11">
    <location>
        <position position="511"/>
    </location>
</feature>
<dbReference type="FunFam" id="3.40.50.300:FF:000009">
    <property type="entry name" value="CTP synthase"/>
    <property type="match status" value="1"/>
</dbReference>
<keyword evidence="9 11" id="KW-0665">Pyrimidine biosynthesis</keyword>
<feature type="binding site" evidence="11">
    <location>
        <position position="143"/>
    </location>
    <ligand>
        <name>Mg(2+)</name>
        <dbReference type="ChEBI" id="CHEBI:18420"/>
    </ligand>
</feature>
<comment type="subunit">
    <text evidence="11">Homotetramer.</text>
</comment>
<feature type="binding site" evidence="11">
    <location>
        <position position="73"/>
    </location>
    <ligand>
        <name>ATP</name>
        <dbReference type="ChEBI" id="CHEBI:30616"/>
    </ligand>
</feature>
<dbReference type="EMBL" id="FNGV01000015">
    <property type="protein sequence ID" value="SDM82291.1"/>
    <property type="molecule type" value="Genomic_DNA"/>
</dbReference>
<feature type="binding site" evidence="11">
    <location>
        <begin position="150"/>
        <end position="152"/>
    </location>
    <ligand>
        <name>CTP</name>
        <dbReference type="ChEBI" id="CHEBI:37563"/>
        <note>allosteric inhibitor</note>
    </ligand>
</feature>
<keyword evidence="6 11" id="KW-0067">ATP-binding</keyword>
<evidence type="ECO:0000256" key="11">
    <source>
        <dbReference type="HAMAP-Rule" id="MF_01227"/>
    </source>
</evidence>
<dbReference type="InterPro" id="IPR017456">
    <property type="entry name" value="CTP_synthase_N"/>
</dbReference>
<dbReference type="InterPro" id="IPR027417">
    <property type="entry name" value="P-loop_NTPase"/>
</dbReference>
<dbReference type="GO" id="GO:0019856">
    <property type="term" value="P:pyrimidine nucleobase biosynthetic process"/>
    <property type="evidence" value="ECO:0007669"/>
    <property type="project" value="TreeGrafter"/>
</dbReference>
<feature type="binding site" evidence="11">
    <location>
        <position position="226"/>
    </location>
    <ligand>
        <name>UTP</name>
        <dbReference type="ChEBI" id="CHEBI:46398"/>
    </ligand>
</feature>
<dbReference type="PROSITE" id="PS51273">
    <property type="entry name" value="GATASE_TYPE_1"/>
    <property type="match status" value="1"/>
</dbReference>
<feature type="binding site" evidence="11">
    <location>
        <position position="15"/>
    </location>
    <ligand>
        <name>CTP</name>
        <dbReference type="ChEBI" id="CHEBI:37563"/>
        <note>allosteric inhibitor</note>
    </ligand>
</feature>
<dbReference type="NCBIfam" id="TIGR00337">
    <property type="entry name" value="PyrG"/>
    <property type="match status" value="1"/>
</dbReference>
<keyword evidence="7 11" id="KW-0460">Magnesium</keyword>
<evidence type="ECO:0000313" key="15">
    <source>
        <dbReference type="Proteomes" id="UP000199440"/>
    </source>
</evidence>
<comment type="caution">
    <text evidence="11">Lacks conserved residue(s) required for the propagation of feature annotation.</text>
</comment>
<dbReference type="AlphaFoldDB" id="A0A1G9WDI0"/>
<feature type="binding site" evidence="11">
    <location>
        <position position="56"/>
    </location>
    <ligand>
        <name>L-glutamine</name>
        <dbReference type="ChEBI" id="CHEBI:58359"/>
    </ligand>
</feature>
<keyword evidence="15" id="KW-1185">Reference proteome</keyword>
<name>A0A1G9WDI0_9FLAO</name>
<evidence type="ECO:0000256" key="9">
    <source>
        <dbReference type="ARBA" id="ARBA00022975"/>
    </source>
</evidence>
<dbReference type="GO" id="GO:0097268">
    <property type="term" value="C:cytoophidium"/>
    <property type="evidence" value="ECO:0007669"/>
    <property type="project" value="UniProtKB-ARBA"/>
</dbReference>
<feature type="binding site" evidence="11">
    <location>
        <begin position="190"/>
        <end position="195"/>
    </location>
    <ligand>
        <name>CTP</name>
        <dbReference type="ChEBI" id="CHEBI:37563"/>
        <note>allosteric inhibitor</note>
    </ligand>
</feature>
<feature type="binding site" evidence="11">
    <location>
        <begin position="385"/>
        <end position="388"/>
    </location>
    <ligand>
        <name>L-glutamine</name>
        <dbReference type="ChEBI" id="CHEBI:58359"/>
    </ligand>
</feature>
<dbReference type="PANTHER" id="PTHR11550:SF0">
    <property type="entry name" value="CTP SYNTHASE-RELATED"/>
    <property type="match status" value="1"/>
</dbReference>
<comment type="similarity">
    <text evidence="2 11">Belongs to the CTP synthase family.</text>
</comment>
<keyword evidence="8 11" id="KW-0315">Glutamine amidotransferase</keyword>
<feature type="active site" description="Nucleophile; for glutamine hydrolysis" evidence="11">
    <location>
        <position position="384"/>
    </location>
</feature>
<dbReference type="RefSeq" id="WP_089894440.1">
    <property type="nucleotide sequence ID" value="NZ_FNGV01000015.1"/>
</dbReference>
<dbReference type="HAMAP" id="MF_01227">
    <property type="entry name" value="PyrG"/>
    <property type="match status" value="1"/>
</dbReference>
<dbReference type="Gene3D" id="3.40.50.880">
    <property type="match status" value="1"/>
</dbReference>
<dbReference type="NCBIfam" id="NF003792">
    <property type="entry name" value="PRK05380.1"/>
    <property type="match status" value="1"/>
</dbReference>
<dbReference type="GO" id="GO:0044210">
    <property type="term" value="P:'de novo' CTP biosynthetic process"/>
    <property type="evidence" value="ECO:0007669"/>
    <property type="project" value="UniProtKB-UniRule"/>
</dbReference>
<dbReference type="GO" id="GO:0005829">
    <property type="term" value="C:cytosol"/>
    <property type="evidence" value="ECO:0007669"/>
    <property type="project" value="TreeGrafter"/>
</dbReference>
<comment type="miscellaneous">
    <text evidence="11">CTPSs have evolved a hybrid strategy for distinguishing between UTP and CTP. The overlapping regions of the product feedback inhibitory and substrate sites recognize a common feature in both compounds, the triphosphate moiety. To differentiate isosteric substrate and product pyrimidine rings, an additional pocket far from the expected kinase/ligase catalytic site, specifically recognizes the cytosine and ribose portions of the product inhibitor.</text>
</comment>
<keyword evidence="3 11" id="KW-0436">Ligase</keyword>
<feature type="binding site" evidence="11">
    <location>
        <position position="357"/>
    </location>
    <ligand>
        <name>L-glutamine</name>
        <dbReference type="ChEBI" id="CHEBI:58359"/>
    </ligand>
</feature>
<dbReference type="GO" id="GO:0005524">
    <property type="term" value="F:ATP binding"/>
    <property type="evidence" value="ECO:0007669"/>
    <property type="project" value="UniProtKB-KW"/>
</dbReference>
<evidence type="ECO:0000256" key="5">
    <source>
        <dbReference type="ARBA" id="ARBA00022741"/>
    </source>
</evidence>
<keyword evidence="5 11" id="KW-0547">Nucleotide-binding</keyword>
<feature type="binding site" evidence="11">
    <location>
        <position position="408"/>
    </location>
    <ligand>
        <name>L-glutamine</name>
        <dbReference type="ChEBI" id="CHEBI:58359"/>
    </ligand>
</feature>
<proteinExistence type="inferred from homology"/>
<dbReference type="CDD" id="cd03113">
    <property type="entry name" value="CTPS_N"/>
    <property type="match status" value="1"/>
</dbReference>
<comment type="catalytic activity">
    <reaction evidence="11">
        <text>L-glutamine + H2O = L-glutamate + NH4(+)</text>
        <dbReference type="Rhea" id="RHEA:15889"/>
        <dbReference type="ChEBI" id="CHEBI:15377"/>
        <dbReference type="ChEBI" id="CHEBI:28938"/>
        <dbReference type="ChEBI" id="CHEBI:29985"/>
        <dbReference type="ChEBI" id="CHEBI:58359"/>
    </reaction>
</comment>
<feature type="binding site" evidence="11">
    <location>
        <begin position="190"/>
        <end position="195"/>
    </location>
    <ligand>
        <name>UTP</name>
        <dbReference type="ChEBI" id="CHEBI:46398"/>
    </ligand>
</feature>
<dbReference type="Gene3D" id="3.40.50.300">
    <property type="entry name" value="P-loop containing nucleotide triphosphate hydrolases"/>
    <property type="match status" value="1"/>
</dbReference>
<feature type="binding site" evidence="11">
    <location>
        <position position="244"/>
    </location>
    <ligand>
        <name>ATP</name>
        <dbReference type="ChEBI" id="CHEBI:30616"/>
    </ligand>
</feature>
<evidence type="ECO:0000256" key="7">
    <source>
        <dbReference type="ARBA" id="ARBA00022842"/>
    </source>
</evidence>
<evidence type="ECO:0000256" key="6">
    <source>
        <dbReference type="ARBA" id="ARBA00022840"/>
    </source>
</evidence>
<dbReference type="PANTHER" id="PTHR11550">
    <property type="entry name" value="CTP SYNTHASE"/>
    <property type="match status" value="1"/>
</dbReference>
<dbReference type="Pfam" id="PF00117">
    <property type="entry name" value="GATase"/>
    <property type="match status" value="1"/>
</dbReference>
<dbReference type="InterPro" id="IPR033828">
    <property type="entry name" value="GATase1_CTP_Synthase"/>
</dbReference>
<evidence type="ECO:0000256" key="1">
    <source>
        <dbReference type="ARBA" id="ARBA00005171"/>
    </source>
</evidence>
<comment type="function">
    <text evidence="11">Catalyzes the ATP-dependent amination of UTP to CTP with either L-glutamine or ammonia as the source of nitrogen. Regulates intracellular CTP levels through interactions with the four ribonucleotide triphosphates.</text>
</comment>
<dbReference type="Pfam" id="PF06418">
    <property type="entry name" value="CTP_synth_N"/>
    <property type="match status" value="1"/>
</dbReference>
<sequence length="545" mass="60555">MPDTKYIFVTGGVTSSLGKGIIAASLAKLLQARGYKTTIQKLDPYINVDPGTLNPYEHGECYVTNDGAETDLDLGHYERFLNVRTSQANNVTTGRIYQSVIEKERRGEFLGKTVQVVPHITNEIKERVQVLGKSGEYDIIITEIGGTVGDIESLPYIEAVRQLLWELGDNNGIVIHLTLVPYLSAAGELKTKPTQHSVKTLMESGIKADILVCRTEHEISDEIKDKLALFCNVKREAVIQSIDASTIYDVPILMQHEGLDTVTLKKLALSDETAPDLEQWKEFLERHKNPKHEVTIGLVGKYVELQDSYKSILESFIHAGAVNEVRVNVRSIHSEHISDTNLTTKMKGLDGILVAPGFGERGIEGKVKAVQYARENRIPFLGICLGMQMAVIEYARNVLKLTDANSTEMDGGTTDPVINLMEEQKSIVNKGGTMRLGAWDCELLEGSLVQEVYNGASEISERHRHRYEYNNAYKEQLESAGLISSGINSKTGLVEVVEVPEHPWFIGVQYHPEYRSTVANPHPLFVGFVKAALQHKKQQMNASLA</sequence>
<organism evidence="14 15">
    <name type="scientific">Kriegella aquimaris</name>
    <dbReference type="NCBI Taxonomy" id="192904"/>
    <lineage>
        <taxon>Bacteria</taxon>
        <taxon>Pseudomonadati</taxon>
        <taxon>Bacteroidota</taxon>
        <taxon>Flavobacteriia</taxon>
        <taxon>Flavobacteriales</taxon>
        <taxon>Flavobacteriaceae</taxon>
        <taxon>Kriegella</taxon>
    </lineage>
</organism>
<dbReference type="GO" id="GO:0004359">
    <property type="term" value="F:glutaminase activity"/>
    <property type="evidence" value="ECO:0007669"/>
    <property type="project" value="RHEA"/>
</dbReference>
<feature type="binding site" evidence="11">
    <location>
        <begin position="16"/>
        <end position="21"/>
    </location>
    <ligand>
        <name>ATP</name>
        <dbReference type="ChEBI" id="CHEBI:30616"/>
    </ligand>
</feature>
<dbReference type="UniPathway" id="UPA00159">
    <property type="reaction ID" value="UER00277"/>
</dbReference>
<dbReference type="FunFam" id="3.40.50.880:FF:000002">
    <property type="entry name" value="CTP synthase"/>
    <property type="match status" value="1"/>
</dbReference>
<protein>
    <recommendedName>
        <fullName evidence="11">CTP synthase</fullName>
        <ecNumber evidence="11">6.3.4.2</ecNumber>
    </recommendedName>
    <alternativeName>
        <fullName evidence="11">Cytidine 5'-triphosphate synthase</fullName>
    </alternativeName>
    <alternativeName>
        <fullName evidence="11">Cytidine triphosphate synthetase</fullName>
        <shortName evidence="11">CTP synthetase</shortName>
        <shortName evidence="11">CTPS</shortName>
    </alternativeName>
    <alternativeName>
        <fullName evidence="11">UTP--ammonia ligase</fullName>
    </alternativeName>
</protein>
<evidence type="ECO:0000259" key="12">
    <source>
        <dbReference type="Pfam" id="PF00117"/>
    </source>
</evidence>
<feature type="binding site" evidence="11">
    <location>
        <position position="15"/>
    </location>
    <ligand>
        <name>UTP</name>
        <dbReference type="ChEBI" id="CHEBI:46398"/>
    </ligand>
</feature>
<feature type="binding site" evidence="11">
    <location>
        <position position="466"/>
    </location>
    <ligand>
        <name>L-glutamine</name>
        <dbReference type="ChEBI" id="CHEBI:58359"/>
    </ligand>
</feature>
<keyword evidence="4 11" id="KW-0479">Metal-binding</keyword>
<dbReference type="STRING" id="192904.SAMN04488514_11555"/>
<feature type="domain" description="Glutamine amidotransferase" evidence="12">
    <location>
        <begin position="305"/>
        <end position="530"/>
    </location>
</feature>
<feature type="domain" description="CTP synthase N-terminal" evidence="13">
    <location>
        <begin position="5"/>
        <end position="269"/>
    </location>
</feature>
<reference evidence="14 15" key="1">
    <citation type="submission" date="2016-10" db="EMBL/GenBank/DDBJ databases">
        <authorList>
            <person name="de Groot N.N."/>
        </authorList>
    </citation>
    <scope>NUCLEOTIDE SEQUENCE [LARGE SCALE GENOMIC DNA]</scope>
    <source>
        <strain evidence="14 15">DSM 19886</strain>
    </source>
</reference>
<dbReference type="EC" id="6.3.4.2" evidence="11"/>
<feature type="active site" evidence="11">
    <location>
        <position position="513"/>
    </location>
</feature>
<dbReference type="SUPFAM" id="SSF52317">
    <property type="entry name" value="Class I glutamine amidotransferase-like"/>
    <property type="match status" value="1"/>
</dbReference>
<evidence type="ECO:0000256" key="3">
    <source>
        <dbReference type="ARBA" id="ARBA00022598"/>
    </source>
</evidence>
<dbReference type="InterPro" id="IPR017926">
    <property type="entry name" value="GATASE"/>
</dbReference>
<gene>
    <name evidence="11" type="primary">pyrG</name>
    <name evidence="14" type="ORF">SAMN04488514_11555</name>
</gene>
<evidence type="ECO:0000256" key="4">
    <source>
        <dbReference type="ARBA" id="ARBA00022723"/>
    </source>
</evidence>
<evidence type="ECO:0000256" key="8">
    <source>
        <dbReference type="ARBA" id="ARBA00022962"/>
    </source>
</evidence>